<dbReference type="GO" id="GO:0016740">
    <property type="term" value="F:transferase activity"/>
    <property type="evidence" value="ECO:0007669"/>
    <property type="project" value="UniProtKB-KW"/>
</dbReference>
<keyword evidence="3" id="KW-0808">Transferase</keyword>
<dbReference type="InterPro" id="IPR014983">
    <property type="entry name" value="GAD-rel"/>
</dbReference>
<protein>
    <submittedName>
        <fullName evidence="3">Glutamyl-tRNA amidotransferase</fullName>
    </submittedName>
</protein>
<evidence type="ECO:0000259" key="1">
    <source>
        <dbReference type="Pfam" id="PF08887"/>
    </source>
</evidence>
<evidence type="ECO:0000259" key="2">
    <source>
        <dbReference type="Pfam" id="PF08906"/>
    </source>
</evidence>
<evidence type="ECO:0000313" key="4">
    <source>
        <dbReference type="Proteomes" id="UP000193675"/>
    </source>
</evidence>
<comment type="caution">
    <text evidence="3">The sequence shown here is derived from an EMBL/GenBank/DDBJ whole genome shotgun (WGS) entry which is preliminary data.</text>
</comment>
<dbReference type="EMBL" id="NBWC01000006">
    <property type="protein sequence ID" value="ORL66587.1"/>
    <property type="molecule type" value="Genomic_DNA"/>
</dbReference>
<dbReference type="Pfam" id="PF08887">
    <property type="entry name" value="GAD-like"/>
    <property type="match status" value="1"/>
</dbReference>
<accession>A0A1X1A454</accession>
<name>A0A1X1A454_PSEPU</name>
<organism evidence="3 4">
    <name type="scientific">Pseudomonas putida</name>
    <name type="common">Arthrobacter siderocapsulatus</name>
    <dbReference type="NCBI Taxonomy" id="303"/>
    <lineage>
        <taxon>Bacteria</taxon>
        <taxon>Pseudomonadati</taxon>
        <taxon>Pseudomonadota</taxon>
        <taxon>Gammaproteobacteria</taxon>
        <taxon>Pseudomonadales</taxon>
        <taxon>Pseudomonadaceae</taxon>
        <taxon>Pseudomonas</taxon>
    </lineage>
</organism>
<feature type="domain" description="T6SS immunity protein Tdi1 C-terminal" evidence="2">
    <location>
        <begin position="124"/>
        <end position="193"/>
    </location>
</feature>
<dbReference type="Proteomes" id="UP000193675">
    <property type="component" value="Unassembled WGS sequence"/>
</dbReference>
<dbReference type="Pfam" id="PF08906">
    <property type="entry name" value="T6SS_Tdi1_C"/>
    <property type="match status" value="1"/>
</dbReference>
<reference evidence="3 4" key="1">
    <citation type="submission" date="2017-04" db="EMBL/GenBank/DDBJ databases">
        <title>Presence of VIM-2 positive Pseudomonas species in chickens and their surrounding environment.</title>
        <authorList>
            <person name="Zhang R."/>
        </authorList>
    </citation>
    <scope>NUCLEOTIDE SEQUENCE [LARGE SCALE GENOMIC DNA]</scope>
    <source>
        <strain evidence="3 4">DZ-C18</strain>
    </source>
</reference>
<dbReference type="OrthoDB" id="9016361at2"/>
<dbReference type="AlphaFoldDB" id="A0A1X1A454"/>
<dbReference type="InterPro" id="IPR015002">
    <property type="entry name" value="T6SS_Tdi1_C"/>
</dbReference>
<dbReference type="RefSeq" id="WP_084854780.1">
    <property type="nucleotide sequence ID" value="NZ_NBWC01000006.1"/>
</dbReference>
<evidence type="ECO:0000313" key="3">
    <source>
        <dbReference type="EMBL" id="ORL66587.1"/>
    </source>
</evidence>
<proteinExistence type="predicted"/>
<gene>
    <name evidence="3" type="ORF">B7H17_04720</name>
</gene>
<feature type="domain" description="GAD-related" evidence="1">
    <location>
        <begin position="4"/>
        <end position="108"/>
    </location>
</feature>
<sequence>MDEIFSIFIKTLGEPTFKQEAPTSTIDYYENKLPRQLLAYWAEHGWCGYGHGIFWTVDPHEYEGAVASWIDGTPLAKHDTYHVIARGAFGDLYLYGEKTGFSLSIASHLSHYCGNNRRFSNIDRHVQSFFLQAKKESNDFEGLFEAAKKKLGTLNHNEMYGFVPALAFGGDAKLEQIEKVKTIEHLIMLSQLSVLEPYSFSDF</sequence>